<name>A0A4R0WXQ5_9BURK</name>
<proteinExistence type="predicted"/>
<evidence type="ECO:0000259" key="1">
    <source>
        <dbReference type="Pfam" id="PF01526"/>
    </source>
</evidence>
<feature type="domain" description="Tn3 transposase DDE" evidence="1">
    <location>
        <begin position="1"/>
        <end position="86"/>
    </location>
</feature>
<dbReference type="GO" id="GO:0006313">
    <property type="term" value="P:DNA transposition"/>
    <property type="evidence" value="ECO:0007669"/>
    <property type="project" value="InterPro"/>
</dbReference>
<dbReference type="AlphaFoldDB" id="A0A4R0WXQ5"/>
<evidence type="ECO:0000313" key="3">
    <source>
        <dbReference type="Proteomes" id="UP000294200"/>
    </source>
</evidence>
<dbReference type="InterPro" id="IPR002513">
    <property type="entry name" value="Tn3_Tnp_DDE_dom"/>
</dbReference>
<dbReference type="Pfam" id="PF01526">
    <property type="entry name" value="DDE_Tnp_Tn3"/>
    <property type="match status" value="1"/>
</dbReference>
<evidence type="ECO:0000313" key="2">
    <source>
        <dbReference type="EMBL" id="TCF98708.1"/>
    </source>
</evidence>
<dbReference type="Proteomes" id="UP000294200">
    <property type="component" value="Unassembled WGS sequence"/>
</dbReference>
<accession>A0A4R0WXQ5</accession>
<protein>
    <recommendedName>
        <fullName evidence="1">Tn3 transposase DDE domain-containing protein</fullName>
    </recommendedName>
</protein>
<dbReference type="EMBL" id="MWML01001121">
    <property type="protein sequence ID" value="TCF98708.1"/>
    <property type="molecule type" value="Genomic_DNA"/>
</dbReference>
<sequence>RGEAVHTVQRAIHIGKIPLELTRHNDSLAAVSSALALSNAVMAWNTIHMQRAVDQIEATSGETVQGDDLRRIAPTHLESINLRGTFNFPIERYAHHLLPSVADLHAKQRRFA</sequence>
<feature type="non-terminal residue" evidence="2">
    <location>
        <position position="1"/>
    </location>
</feature>
<dbReference type="GO" id="GO:0004803">
    <property type="term" value="F:transposase activity"/>
    <property type="evidence" value="ECO:0007669"/>
    <property type="project" value="InterPro"/>
</dbReference>
<keyword evidence="3" id="KW-1185">Reference proteome</keyword>
<reference evidence="2 3" key="1">
    <citation type="submission" date="2017-02" db="EMBL/GenBank/DDBJ databases">
        <title>Paraburkholderia sophoroidis sp. nov. and Paraburkholderia steynii sp. nov. rhizobial symbionts of the fynbos legume Hypocalyptus sophoroides.</title>
        <authorList>
            <person name="Steenkamp E.T."/>
            <person name="Beukes C.W."/>
            <person name="Van Zyl E."/>
            <person name="Avontuur J."/>
            <person name="Chan W.Y."/>
            <person name="Hassen A."/>
            <person name="Palmer M."/>
            <person name="Mthombeni L."/>
            <person name="Phalane F."/>
            <person name="Sereme K."/>
            <person name="Venter S.N."/>
        </authorList>
    </citation>
    <scope>NUCLEOTIDE SEQUENCE [LARGE SCALE GENOMIC DNA]</scope>
    <source>
        <strain evidence="2 3">HC1.1ba</strain>
    </source>
</reference>
<organism evidence="2 3">
    <name type="scientific">Paraburkholderia steynii</name>
    <dbReference type="NCBI Taxonomy" id="1245441"/>
    <lineage>
        <taxon>Bacteria</taxon>
        <taxon>Pseudomonadati</taxon>
        <taxon>Pseudomonadota</taxon>
        <taxon>Betaproteobacteria</taxon>
        <taxon>Burkholderiales</taxon>
        <taxon>Burkholderiaceae</taxon>
        <taxon>Paraburkholderia</taxon>
    </lineage>
</organism>
<comment type="caution">
    <text evidence="2">The sequence shown here is derived from an EMBL/GenBank/DDBJ whole genome shotgun (WGS) entry which is preliminary data.</text>
</comment>
<gene>
    <name evidence="2" type="ORF">BZM27_55060</name>
</gene>